<name>A0ACC4BL96_POPAL</name>
<evidence type="ECO:0000313" key="1">
    <source>
        <dbReference type="EMBL" id="KAL3579373.1"/>
    </source>
</evidence>
<organism evidence="1 2">
    <name type="scientific">Populus alba</name>
    <name type="common">White poplar</name>
    <dbReference type="NCBI Taxonomy" id="43335"/>
    <lineage>
        <taxon>Eukaryota</taxon>
        <taxon>Viridiplantae</taxon>
        <taxon>Streptophyta</taxon>
        <taxon>Embryophyta</taxon>
        <taxon>Tracheophyta</taxon>
        <taxon>Spermatophyta</taxon>
        <taxon>Magnoliopsida</taxon>
        <taxon>eudicotyledons</taxon>
        <taxon>Gunneridae</taxon>
        <taxon>Pentapetalae</taxon>
        <taxon>rosids</taxon>
        <taxon>fabids</taxon>
        <taxon>Malpighiales</taxon>
        <taxon>Salicaceae</taxon>
        <taxon>Saliceae</taxon>
        <taxon>Populus</taxon>
    </lineage>
</organism>
<sequence>MHAWSGNVSILSFGPPMSIRYSPGINPHYTVTPHQKLGFKFKPPCPKSRRQICEQRADRVKYGMDGYKFEMTKTPIDYTPFIGLSSSLNPMDVNPVRSHSNEKQPLEHSTSTNGEHEHTEKEKSASVFINHAAIAWHESRRKWTGDQSQQPERMIKDPIIRCMK</sequence>
<evidence type="ECO:0000313" key="2">
    <source>
        <dbReference type="Proteomes" id="UP000309997"/>
    </source>
</evidence>
<protein>
    <submittedName>
        <fullName evidence="1">Uncharacterized protein</fullName>
    </submittedName>
</protein>
<reference evidence="1 2" key="1">
    <citation type="journal article" date="2024" name="Plant Biotechnol. J.">
        <title>Genome and CRISPR/Cas9 system of a widespread forest tree (Populus alba) in the world.</title>
        <authorList>
            <person name="Liu Y.J."/>
            <person name="Jiang P.F."/>
            <person name="Han X.M."/>
            <person name="Li X.Y."/>
            <person name="Wang H.M."/>
            <person name="Wang Y.J."/>
            <person name="Wang X.X."/>
            <person name="Zeng Q.Y."/>
        </authorList>
    </citation>
    <scope>NUCLEOTIDE SEQUENCE [LARGE SCALE GENOMIC DNA]</scope>
    <source>
        <strain evidence="2">cv. PAL-ZL1</strain>
    </source>
</reference>
<dbReference type="EMBL" id="RCHU02000010">
    <property type="protein sequence ID" value="KAL3579373.1"/>
    <property type="molecule type" value="Genomic_DNA"/>
</dbReference>
<accession>A0ACC4BL96</accession>
<keyword evidence="2" id="KW-1185">Reference proteome</keyword>
<dbReference type="Proteomes" id="UP000309997">
    <property type="component" value="Unassembled WGS sequence"/>
</dbReference>
<comment type="caution">
    <text evidence="1">The sequence shown here is derived from an EMBL/GenBank/DDBJ whole genome shotgun (WGS) entry which is preliminary data.</text>
</comment>
<gene>
    <name evidence="1" type="ORF">D5086_020877</name>
</gene>
<proteinExistence type="predicted"/>